<proteinExistence type="predicted"/>
<dbReference type="Proteomes" id="UP000308652">
    <property type="component" value="Unassembled WGS sequence"/>
</dbReference>
<keyword evidence="2" id="KW-1185">Reference proteome</keyword>
<name>A0A5C3LVJ8_9AGAR</name>
<evidence type="ECO:0000313" key="2">
    <source>
        <dbReference type="Proteomes" id="UP000308652"/>
    </source>
</evidence>
<evidence type="ECO:0000313" key="1">
    <source>
        <dbReference type="EMBL" id="TFK32761.1"/>
    </source>
</evidence>
<gene>
    <name evidence="1" type="ORF">BDQ12DRAFT_728394</name>
</gene>
<organism evidence="1 2">
    <name type="scientific">Crucibulum laeve</name>
    <dbReference type="NCBI Taxonomy" id="68775"/>
    <lineage>
        <taxon>Eukaryota</taxon>
        <taxon>Fungi</taxon>
        <taxon>Dikarya</taxon>
        <taxon>Basidiomycota</taxon>
        <taxon>Agaricomycotina</taxon>
        <taxon>Agaricomycetes</taxon>
        <taxon>Agaricomycetidae</taxon>
        <taxon>Agaricales</taxon>
        <taxon>Agaricineae</taxon>
        <taxon>Nidulariaceae</taxon>
        <taxon>Crucibulum</taxon>
    </lineage>
</organism>
<sequence>MAYIIPLISAPSLENLSLFFVSCVDRNLLLDRLPGFYENSASSSVQTLTIRQGFDILSLVSQLLEQISGINASLQFASIRSAERFIYQHAYDRDSAADRFNPFDVGGFERFEEMADLIEAMDAEIISENEEDIEMFSKWEFTTRLTFLSTSHLQCTGRIKLSEQNIKVVVYPFYDL</sequence>
<accession>A0A5C3LVJ8</accession>
<dbReference type="AlphaFoldDB" id="A0A5C3LVJ8"/>
<reference evidence="1 2" key="1">
    <citation type="journal article" date="2019" name="Nat. Ecol. Evol.">
        <title>Megaphylogeny resolves global patterns of mushroom evolution.</title>
        <authorList>
            <person name="Varga T."/>
            <person name="Krizsan K."/>
            <person name="Foldi C."/>
            <person name="Dima B."/>
            <person name="Sanchez-Garcia M."/>
            <person name="Sanchez-Ramirez S."/>
            <person name="Szollosi G.J."/>
            <person name="Szarkandi J.G."/>
            <person name="Papp V."/>
            <person name="Albert L."/>
            <person name="Andreopoulos W."/>
            <person name="Angelini C."/>
            <person name="Antonin V."/>
            <person name="Barry K.W."/>
            <person name="Bougher N.L."/>
            <person name="Buchanan P."/>
            <person name="Buyck B."/>
            <person name="Bense V."/>
            <person name="Catcheside P."/>
            <person name="Chovatia M."/>
            <person name="Cooper J."/>
            <person name="Damon W."/>
            <person name="Desjardin D."/>
            <person name="Finy P."/>
            <person name="Geml J."/>
            <person name="Haridas S."/>
            <person name="Hughes K."/>
            <person name="Justo A."/>
            <person name="Karasinski D."/>
            <person name="Kautmanova I."/>
            <person name="Kiss B."/>
            <person name="Kocsube S."/>
            <person name="Kotiranta H."/>
            <person name="LaButti K.M."/>
            <person name="Lechner B.E."/>
            <person name="Liimatainen K."/>
            <person name="Lipzen A."/>
            <person name="Lukacs Z."/>
            <person name="Mihaltcheva S."/>
            <person name="Morgado L.N."/>
            <person name="Niskanen T."/>
            <person name="Noordeloos M.E."/>
            <person name="Ohm R.A."/>
            <person name="Ortiz-Santana B."/>
            <person name="Ovrebo C."/>
            <person name="Racz N."/>
            <person name="Riley R."/>
            <person name="Savchenko A."/>
            <person name="Shiryaev A."/>
            <person name="Soop K."/>
            <person name="Spirin V."/>
            <person name="Szebenyi C."/>
            <person name="Tomsovsky M."/>
            <person name="Tulloss R.E."/>
            <person name="Uehling J."/>
            <person name="Grigoriev I.V."/>
            <person name="Vagvolgyi C."/>
            <person name="Papp T."/>
            <person name="Martin F.M."/>
            <person name="Miettinen O."/>
            <person name="Hibbett D.S."/>
            <person name="Nagy L.G."/>
        </authorList>
    </citation>
    <scope>NUCLEOTIDE SEQUENCE [LARGE SCALE GENOMIC DNA]</scope>
    <source>
        <strain evidence="1 2">CBS 166.37</strain>
    </source>
</reference>
<dbReference type="EMBL" id="ML213664">
    <property type="protein sequence ID" value="TFK32761.1"/>
    <property type="molecule type" value="Genomic_DNA"/>
</dbReference>
<protein>
    <submittedName>
        <fullName evidence="1">Uncharacterized protein</fullName>
    </submittedName>
</protein>